<evidence type="ECO:0000313" key="2">
    <source>
        <dbReference type="Proteomes" id="UP001516400"/>
    </source>
</evidence>
<organism evidence="1 2">
    <name type="scientific">Cryptolaemus montrouzieri</name>
    <dbReference type="NCBI Taxonomy" id="559131"/>
    <lineage>
        <taxon>Eukaryota</taxon>
        <taxon>Metazoa</taxon>
        <taxon>Ecdysozoa</taxon>
        <taxon>Arthropoda</taxon>
        <taxon>Hexapoda</taxon>
        <taxon>Insecta</taxon>
        <taxon>Pterygota</taxon>
        <taxon>Neoptera</taxon>
        <taxon>Endopterygota</taxon>
        <taxon>Coleoptera</taxon>
        <taxon>Polyphaga</taxon>
        <taxon>Cucujiformia</taxon>
        <taxon>Coccinelloidea</taxon>
        <taxon>Coccinellidae</taxon>
        <taxon>Scymninae</taxon>
        <taxon>Scymnini</taxon>
        <taxon>Cryptolaemus</taxon>
    </lineage>
</organism>
<proteinExistence type="predicted"/>
<reference evidence="1 2" key="1">
    <citation type="journal article" date="2021" name="BMC Biol.">
        <title>Horizontally acquired antibacterial genes associated with adaptive radiation of ladybird beetles.</title>
        <authorList>
            <person name="Li H.S."/>
            <person name="Tang X.F."/>
            <person name="Huang Y.H."/>
            <person name="Xu Z.Y."/>
            <person name="Chen M.L."/>
            <person name="Du X.Y."/>
            <person name="Qiu B.Y."/>
            <person name="Chen P.T."/>
            <person name="Zhang W."/>
            <person name="Slipinski A."/>
            <person name="Escalona H.E."/>
            <person name="Waterhouse R.M."/>
            <person name="Zwick A."/>
            <person name="Pang H."/>
        </authorList>
    </citation>
    <scope>NUCLEOTIDE SEQUENCE [LARGE SCALE GENOMIC DNA]</scope>
    <source>
        <strain evidence="1">SYSU2018</strain>
    </source>
</reference>
<accession>A0ABD2P1D7</accession>
<dbReference type="EMBL" id="JABFTP020000165">
    <property type="protein sequence ID" value="KAL3284595.1"/>
    <property type="molecule type" value="Genomic_DNA"/>
</dbReference>
<name>A0ABD2P1D7_9CUCU</name>
<sequence>MASYVSEEKIKRREIELIKFMEQSVSSSEFDISGSDNTRHSRRTSIQTGVQLRCWICNNITKESAKNFIYALNYLRRKKFSTLCQKQDNVFTKKSSCGKPKDLFAREFRYHLDCYRSYTRLPRTSSYKAGRPFSKIPEEILQKSFEKLLREIQDQLFQCSFELTHLATRLAELTEIEDAVIENRVIKSLFIDKYGEKVLFSYRKDRSKSVCIYLYNKQTKSADELRYKFISQNIGFNLNLHKVICSSDALYLHCLKASAQTYIWRNSSEPLIKTIDFIQYGYEFLYPKQMTKGSLPETN</sequence>
<evidence type="ECO:0000313" key="1">
    <source>
        <dbReference type="EMBL" id="KAL3284595.1"/>
    </source>
</evidence>
<keyword evidence="2" id="KW-1185">Reference proteome</keyword>
<comment type="caution">
    <text evidence="1">The sequence shown here is derived from an EMBL/GenBank/DDBJ whole genome shotgun (WGS) entry which is preliminary data.</text>
</comment>
<protein>
    <submittedName>
        <fullName evidence="1">Uncharacterized protein</fullName>
    </submittedName>
</protein>
<dbReference type="AlphaFoldDB" id="A0ABD2P1D7"/>
<dbReference type="Proteomes" id="UP001516400">
    <property type="component" value="Unassembled WGS sequence"/>
</dbReference>
<gene>
    <name evidence="1" type="ORF">HHI36_018752</name>
</gene>